<dbReference type="EMBL" id="GGFL01009967">
    <property type="protein sequence ID" value="MBW74145.1"/>
    <property type="molecule type" value="Transcribed_RNA"/>
</dbReference>
<sequence length="105" mass="12240">MHSILMLPLAPFTLRSPFGVVAMCLSPVPRCAGAFVSKLGFDVKCREVREGFYIYPGVLCPVCCVRFREKEKERRGTACHLAWLMVYRRTFVRNFQRDLMHFKIH</sequence>
<accession>A0A2M4D9B1</accession>
<name>A0A2M4D9B1_ANODA</name>
<dbReference type="AlphaFoldDB" id="A0A2M4D9B1"/>
<proteinExistence type="predicted"/>
<evidence type="ECO:0000313" key="1">
    <source>
        <dbReference type="EMBL" id="MBW74145.1"/>
    </source>
</evidence>
<reference evidence="1" key="1">
    <citation type="submission" date="2018-01" db="EMBL/GenBank/DDBJ databases">
        <title>An insight into the sialome of Amazonian anophelines.</title>
        <authorList>
            <person name="Ribeiro J.M."/>
            <person name="Scarpassa V."/>
            <person name="Calvo E."/>
        </authorList>
    </citation>
    <scope>NUCLEOTIDE SEQUENCE</scope>
</reference>
<protein>
    <submittedName>
        <fullName evidence="1">Putative secreted protein</fullName>
    </submittedName>
</protein>
<organism evidence="1">
    <name type="scientific">Anopheles darlingi</name>
    <name type="common">Mosquito</name>
    <dbReference type="NCBI Taxonomy" id="43151"/>
    <lineage>
        <taxon>Eukaryota</taxon>
        <taxon>Metazoa</taxon>
        <taxon>Ecdysozoa</taxon>
        <taxon>Arthropoda</taxon>
        <taxon>Hexapoda</taxon>
        <taxon>Insecta</taxon>
        <taxon>Pterygota</taxon>
        <taxon>Neoptera</taxon>
        <taxon>Endopterygota</taxon>
        <taxon>Diptera</taxon>
        <taxon>Nematocera</taxon>
        <taxon>Culicoidea</taxon>
        <taxon>Culicidae</taxon>
        <taxon>Anophelinae</taxon>
        <taxon>Anopheles</taxon>
    </lineage>
</organism>